<dbReference type="EMBL" id="JAANIT010000091">
    <property type="protein sequence ID" value="KAG1552378.1"/>
    <property type="molecule type" value="Genomic_DNA"/>
</dbReference>
<evidence type="ECO:0000313" key="5">
    <source>
        <dbReference type="Proteomes" id="UP000717996"/>
    </source>
</evidence>
<dbReference type="Gene3D" id="3.30.530.20">
    <property type="match status" value="1"/>
</dbReference>
<evidence type="ECO:0000313" key="4">
    <source>
        <dbReference type="EMBL" id="KAG1552378.1"/>
    </source>
</evidence>
<comment type="caution">
    <text evidence="4">The sequence shown here is derived from an EMBL/GenBank/DDBJ whole genome shotgun (WGS) entry which is preliminary data.</text>
</comment>
<sequence length="323" mass="36325">MSNWKNVNNWHWVNKNCLKWAQKYFTEQLVGLEAQRDGKKVSISKMVDCSGDVDLNQRKGKMVTIYDVALKLDWEGVLNDGTEVTGSISIPEIAHDTDSDDYFEISINDDNNAKQEIKQIIRKDLTPLLVKKFEGFSAAMIKENSEDVYIEASKLGTPAPPRVVHKETSSSTKFGTTSTSNAEPEKKAHVNTTTITDSIDFQTSAQELYETLMDTQRAMVWTRGPVKLTKEVGSQFELFGGNVTGQILELVPGQKIVQTWRLRSWPAGHYSKVTMTFEQGTESVDLKVEQTGVPVGEEELTRTNWSGYYWRAIKGAFGYGANF</sequence>
<feature type="compositionally biased region" description="Low complexity" evidence="2">
    <location>
        <begin position="169"/>
        <end position="180"/>
    </location>
</feature>
<dbReference type="PANTHER" id="PTHR13009:SF22">
    <property type="entry name" value="LD43819P"/>
    <property type="match status" value="1"/>
</dbReference>
<dbReference type="Pfam" id="PF08327">
    <property type="entry name" value="AHSA1"/>
    <property type="match status" value="1"/>
</dbReference>
<evidence type="ECO:0000256" key="2">
    <source>
        <dbReference type="SAM" id="MobiDB-lite"/>
    </source>
</evidence>
<dbReference type="OMA" id="GDCEVNQ"/>
<dbReference type="OrthoDB" id="567237at2759"/>
<dbReference type="GO" id="GO:0006457">
    <property type="term" value="P:protein folding"/>
    <property type="evidence" value="ECO:0007669"/>
    <property type="project" value="TreeGrafter"/>
</dbReference>
<dbReference type="GO" id="GO:0051087">
    <property type="term" value="F:protein-folding chaperone binding"/>
    <property type="evidence" value="ECO:0007669"/>
    <property type="project" value="InterPro"/>
</dbReference>
<dbReference type="SUPFAM" id="SSF55961">
    <property type="entry name" value="Bet v1-like"/>
    <property type="match status" value="1"/>
</dbReference>
<dbReference type="GO" id="GO:0005829">
    <property type="term" value="C:cytosol"/>
    <property type="evidence" value="ECO:0007669"/>
    <property type="project" value="TreeGrafter"/>
</dbReference>
<feature type="region of interest" description="Disordered" evidence="2">
    <location>
        <begin position="160"/>
        <end position="189"/>
    </location>
</feature>
<feature type="domain" description="Activator of Hsp90 ATPase AHSA1-like N-terminal" evidence="3">
    <location>
        <begin position="14"/>
        <end position="146"/>
    </location>
</feature>
<organism evidence="4 5">
    <name type="scientific">Rhizopus oryzae</name>
    <name type="common">Mucormycosis agent</name>
    <name type="synonym">Rhizopus arrhizus var. delemar</name>
    <dbReference type="NCBI Taxonomy" id="64495"/>
    <lineage>
        <taxon>Eukaryota</taxon>
        <taxon>Fungi</taxon>
        <taxon>Fungi incertae sedis</taxon>
        <taxon>Mucoromycota</taxon>
        <taxon>Mucoromycotina</taxon>
        <taxon>Mucoromycetes</taxon>
        <taxon>Mucorales</taxon>
        <taxon>Mucorineae</taxon>
        <taxon>Rhizopodaceae</taxon>
        <taxon>Rhizopus</taxon>
    </lineage>
</organism>
<dbReference type="SUPFAM" id="SSF103111">
    <property type="entry name" value="Activator of Hsp90 ATPase, Aha1"/>
    <property type="match status" value="1"/>
</dbReference>
<dbReference type="GO" id="GO:0001671">
    <property type="term" value="F:ATPase activator activity"/>
    <property type="evidence" value="ECO:0007669"/>
    <property type="project" value="InterPro"/>
</dbReference>
<dbReference type="PANTHER" id="PTHR13009">
    <property type="entry name" value="HEAT SHOCK PROTEIN 90 HSP90 CO-CHAPERONE AHA-1"/>
    <property type="match status" value="1"/>
</dbReference>
<reference evidence="4" key="1">
    <citation type="journal article" date="2020" name="Microb. Genom.">
        <title>Genetic diversity of clinical and environmental Mucorales isolates obtained from an investigation of mucormycosis cases among solid organ transplant recipients.</title>
        <authorList>
            <person name="Nguyen M.H."/>
            <person name="Kaul D."/>
            <person name="Muto C."/>
            <person name="Cheng S.J."/>
            <person name="Richter R.A."/>
            <person name="Bruno V.M."/>
            <person name="Liu G."/>
            <person name="Beyhan S."/>
            <person name="Sundermann A.J."/>
            <person name="Mounaud S."/>
            <person name="Pasculle A.W."/>
            <person name="Nierman W.C."/>
            <person name="Driscoll E."/>
            <person name="Cumbie R."/>
            <person name="Clancy C.J."/>
            <person name="Dupont C.L."/>
        </authorList>
    </citation>
    <scope>NUCLEOTIDE SEQUENCE</scope>
    <source>
        <strain evidence="4">GL16</strain>
    </source>
</reference>
<gene>
    <name evidence="4" type="ORF">G6F51_001259</name>
</gene>
<dbReference type="AlphaFoldDB" id="A0A9P6YMG6"/>
<dbReference type="Gene3D" id="3.15.10.20">
    <property type="entry name" value="Activator of Hsp90 ATPase Aha1, N-terminal domain"/>
    <property type="match status" value="1"/>
</dbReference>
<evidence type="ECO:0000259" key="3">
    <source>
        <dbReference type="SMART" id="SM01000"/>
    </source>
</evidence>
<proteinExistence type="inferred from homology"/>
<dbReference type="InterPro" id="IPR036338">
    <property type="entry name" value="Aha1"/>
</dbReference>
<accession>A0A9P6YMG6</accession>
<dbReference type="Pfam" id="PF09229">
    <property type="entry name" value="Aha1_N"/>
    <property type="match status" value="1"/>
</dbReference>
<dbReference type="InterPro" id="IPR015310">
    <property type="entry name" value="AHSA1-like_N"/>
</dbReference>
<dbReference type="Proteomes" id="UP000717996">
    <property type="component" value="Unassembled WGS sequence"/>
</dbReference>
<dbReference type="InterPro" id="IPR013538">
    <property type="entry name" value="ASHA1/2-like_C"/>
</dbReference>
<comment type="similarity">
    <text evidence="1">Belongs to the AHA1 family.</text>
</comment>
<evidence type="ECO:0000256" key="1">
    <source>
        <dbReference type="ARBA" id="ARBA00006817"/>
    </source>
</evidence>
<dbReference type="InterPro" id="IPR023393">
    <property type="entry name" value="START-like_dom_sf"/>
</dbReference>
<protein>
    <recommendedName>
        <fullName evidence="3">Activator of Hsp90 ATPase AHSA1-like N-terminal domain-containing protein</fullName>
    </recommendedName>
</protein>
<dbReference type="SMART" id="SM01000">
    <property type="entry name" value="Aha1_N"/>
    <property type="match status" value="1"/>
</dbReference>
<name>A0A9P6YMG6_RHIOR</name>
<dbReference type="CDD" id="cd08892">
    <property type="entry name" value="SRPBCC_Aha1"/>
    <property type="match status" value="1"/>
</dbReference>